<protein>
    <recommendedName>
        <fullName evidence="3">Histidine kinase/HSP90-like ATPase domain-containing protein</fullName>
    </recommendedName>
</protein>
<dbReference type="OrthoDB" id="3194831at2"/>
<dbReference type="Gene3D" id="3.30.565.10">
    <property type="entry name" value="Histidine kinase-like ATPase, C-terminal domain"/>
    <property type="match status" value="1"/>
</dbReference>
<keyword evidence="2" id="KW-1185">Reference proteome</keyword>
<dbReference type="RefSeq" id="WP_088386934.1">
    <property type="nucleotide sequence ID" value="NZ_NIOF01000012.1"/>
</dbReference>
<reference evidence="1 2" key="1">
    <citation type="journal article" date="2008" name="Int. J. Syst. Evol. Microbiol.">
        <title>Description of Roseateles aquatilis sp. nov. and Roseateles terrae sp. nov., in the class Betaproteobacteria, and emended description of the genus Roseateles.</title>
        <authorList>
            <person name="Gomila M."/>
            <person name="Bowien B."/>
            <person name="Falsen E."/>
            <person name="Moore E.R."/>
            <person name="Lalucat J."/>
        </authorList>
    </citation>
    <scope>NUCLEOTIDE SEQUENCE [LARGE SCALE GENOMIC DNA]</scope>
    <source>
        <strain evidence="1 2">CCUG 48205</strain>
    </source>
</reference>
<evidence type="ECO:0000313" key="2">
    <source>
        <dbReference type="Proteomes" id="UP000197468"/>
    </source>
</evidence>
<dbReference type="InterPro" id="IPR036890">
    <property type="entry name" value="HATPase_C_sf"/>
</dbReference>
<proteinExistence type="predicted"/>
<sequence>MTAQQSIQFKAPRSLDLPSALTFAQQISAAPDAEEYVVDFSGMGHVEPFSMLLISSELRNLARRNHGPKLLCTDFKQCTYAAHMGFFRSFDLAYGNAPGQAKGSENYLPITIFDSREVEREAFEQGIEVGNQVESISKRMSAVLCGSDEGDLFDTLAYSIREIIRNVIEHSGAERFGICAQHWPTKKRVEVAILDRGSGLRSSLSRNPYIDVSDDKKALNYALMPAVSGKAFKGSRVNTKGNWANSGFGLYMTNRICRNGGNFFIASGATSMLLTRGQGKRYYDCSLDGTAVRMVIDTSVLTGLRDALGRYREEGYEIQRKYKEIVSIDPSSASLMLSEDFDVSVVDRILVKLKRALG</sequence>
<dbReference type="Proteomes" id="UP000197468">
    <property type="component" value="Unassembled WGS sequence"/>
</dbReference>
<accession>A0A246IZ58</accession>
<dbReference type="AlphaFoldDB" id="A0A246IZ58"/>
<name>A0A246IZ58_9BURK</name>
<organism evidence="1 2">
    <name type="scientific">Roseateles aquatilis</name>
    <dbReference type="NCBI Taxonomy" id="431061"/>
    <lineage>
        <taxon>Bacteria</taxon>
        <taxon>Pseudomonadati</taxon>
        <taxon>Pseudomonadota</taxon>
        <taxon>Betaproteobacteria</taxon>
        <taxon>Burkholderiales</taxon>
        <taxon>Sphaerotilaceae</taxon>
        <taxon>Roseateles</taxon>
    </lineage>
</organism>
<gene>
    <name evidence="1" type="ORF">CDN99_21330</name>
</gene>
<evidence type="ECO:0000313" key="1">
    <source>
        <dbReference type="EMBL" id="OWQ85631.1"/>
    </source>
</evidence>
<evidence type="ECO:0008006" key="3">
    <source>
        <dbReference type="Google" id="ProtNLM"/>
    </source>
</evidence>
<comment type="caution">
    <text evidence="1">The sequence shown here is derived from an EMBL/GenBank/DDBJ whole genome shotgun (WGS) entry which is preliminary data.</text>
</comment>
<dbReference type="EMBL" id="NIOF01000012">
    <property type="protein sequence ID" value="OWQ85631.1"/>
    <property type="molecule type" value="Genomic_DNA"/>
</dbReference>